<feature type="binding site" evidence="2">
    <location>
        <begin position="177"/>
        <end position="184"/>
    </location>
    <ligand>
        <name>ATP</name>
        <dbReference type="ChEBI" id="CHEBI:30616"/>
    </ligand>
</feature>
<evidence type="ECO:0000313" key="5">
    <source>
        <dbReference type="EMBL" id="EIJ35175.1"/>
    </source>
</evidence>
<dbReference type="SUPFAM" id="SSF140931">
    <property type="entry name" value="Fic-like"/>
    <property type="match status" value="1"/>
</dbReference>
<reference evidence="6" key="1">
    <citation type="journal article" date="2011" name="Stand. Genomic Sci.">
        <title>Genome sequence of the filamentous, gliding Thiothrix nivea neotype strain (JP2(T)).</title>
        <authorList>
            <person name="Lapidus A."/>
            <person name="Nolan M."/>
            <person name="Lucas S."/>
            <person name="Glavina Del Rio T."/>
            <person name="Tice H."/>
            <person name="Cheng J.F."/>
            <person name="Tapia R."/>
            <person name="Han C."/>
            <person name="Goodwin L."/>
            <person name="Pitluck S."/>
            <person name="Liolios K."/>
            <person name="Pagani I."/>
            <person name="Ivanova N."/>
            <person name="Huntemann M."/>
            <person name="Mavromatis K."/>
            <person name="Mikhailova N."/>
            <person name="Pati A."/>
            <person name="Chen A."/>
            <person name="Palaniappan K."/>
            <person name="Land M."/>
            <person name="Brambilla E.M."/>
            <person name="Rohde M."/>
            <person name="Abt B."/>
            <person name="Verbarg S."/>
            <person name="Goker M."/>
            <person name="Bristow J."/>
            <person name="Eisen J.A."/>
            <person name="Markowitz V."/>
            <person name="Hugenholtz P."/>
            <person name="Kyrpides N.C."/>
            <person name="Klenk H.P."/>
            <person name="Woyke T."/>
        </authorList>
    </citation>
    <scope>NUCLEOTIDE SEQUENCE [LARGE SCALE GENOMIC DNA]</scope>
    <source>
        <strain evidence="6">ATCC 35100 / DSM 5205 / JP2</strain>
    </source>
</reference>
<dbReference type="PANTHER" id="PTHR13504">
    <property type="entry name" value="FIDO DOMAIN-CONTAINING PROTEIN DDB_G0283145"/>
    <property type="match status" value="1"/>
</dbReference>
<keyword evidence="2" id="KW-0067">ATP-binding</keyword>
<dbReference type="Pfam" id="PF02661">
    <property type="entry name" value="Fic"/>
    <property type="match status" value="1"/>
</dbReference>
<accession>A0A656HJJ4</accession>
<dbReference type="PROSITE" id="PS51459">
    <property type="entry name" value="FIDO"/>
    <property type="match status" value="1"/>
</dbReference>
<gene>
    <name evidence="5" type="ORF">Thini_2635</name>
</gene>
<feature type="site" description="Important for autoinhibition of adenylyltransferase activity" evidence="3">
    <location>
        <position position="45"/>
    </location>
</feature>
<dbReference type="Proteomes" id="UP000005317">
    <property type="component" value="Unassembled WGS sequence"/>
</dbReference>
<dbReference type="EMBL" id="JH651384">
    <property type="protein sequence ID" value="EIJ35175.1"/>
    <property type="molecule type" value="Genomic_DNA"/>
</dbReference>
<dbReference type="GO" id="GO:0005524">
    <property type="term" value="F:ATP binding"/>
    <property type="evidence" value="ECO:0007669"/>
    <property type="project" value="UniProtKB-KW"/>
</dbReference>
<dbReference type="InterPro" id="IPR036597">
    <property type="entry name" value="Fido-like_dom_sf"/>
</dbReference>
<name>A0A656HJJ4_THINJ</name>
<dbReference type="Gene3D" id="1.10.3290.10">
    <property type="entry name" value="Fido-like domain"/>
    <property type="match status" value="1"/>
</dbReference>
<keyword evidence="6" id="KW-1185">Reference proteome</keyword>
<dbReference type="RefSeq" id="WP_002709087.1">
    <property type="nucleotide sequence ID" value="NZ_JH651384.1"/>
</dbReference>
<dbReference type="PANTHER" id="PTHR13504:SF38">
    <property type="entry name" value="FIDO DOMAIN-CONTAINING PROTEIN"/>
    <property type="match status" value="1"/>
</dbReference>
<sequence>MSDTLQTLDTLKAKLDSYRPLPPAVIANLHESLVLQWTYHSNAIEGNTLTLKETKVALEGITVGGKTLREHFEAINHREAILFMEELVQQNAPLNEWGIKQLHQLVLKNIDNANAGRYRQINVLIAGAEHKPVEAVHVPQAMADFIGWYETQAMQLHPVERAARVHGEFVKIHPFVDGNGRTSRLLMNLELMKAGFPAAVLPVQRRLEYYEALDRAHCHDNYAPFLTLIAAVVAESFEPYWWALGVKEDVAKYRGGV</sequence>
<evidence type="ECO:0000259" key="4">
    <source>
        <dbReference type="PROSITE" id="PS51459"/>
    </source>
</evidence>
<feature type="active site" evidence="1">
    <location>
        <position position="173"/>
    </location>
</feature>
<evidence type="ECO:0000256" key="1">
    <source>
        <dbReference type="PIRSR" id="PIRSR640198-1"/>
    </source>
</evidence>
<feature type="binding site" evidence="2">
    <location>
        <begin position="209"/>
        <end position="210"/>
    </location>
    <ligand>
        <name>ATP</name>
        <dbReference type="ChEBI" id="CHEBI:30616"/>
    </ligand>
</feature>
<dbReference type="InterPro" id="IPR040198">
    <property type="entry name" value="Fido_containing"/>
</dbReference>
<dbReference type="OrthoDB" id="9807853at2"/>
<protein>
    <submittedName>
        <fullName evidence="5">Filamentation induced by cAMP protein Fic</fullName>
    </submittedName>
</protein>
<evidence type="ECO:0000256" key="3">
    <source>
        <dbReference type="PIRSR" id="PIRSR640198-3"/>
    </source>
</evidence>
<dbReference type="InterPro" id="IPR003812">
    <property type="entry name" value="Fido"/>
</dbReference>
<evidence type="ECO:0000313" key="6">
    <source>
        <dbReference type="Proteomes" id="UP000005317"/>
    </source>
</evidence>
<dbReference type="AlphaFoldDB" id="A0A656HJJ4"/>
<proteinExistence type="predicted"/>
<evidence type="ECO:0000256" key="2">
    <source>
        <dbReference type="PIRSR" id="PIRSR640198-2"/>
    </source>
</evidence>
<feature type="domain" description="Fido" evidence="4">
    <location>
        <begin position="94"/>
        <end position="231"/>
    </location>
</feature>
<organism evidence="5 6">
    <name type="scientific">Thiothrix nivea (strain ATCC 35100 / DSM 5205 / JP2)</name>
    <dbReference type="NCBI Taxonomy" id="870187"/>
    <lineage>
        <taxon>Bacteria</taxon>
        <taxon>Pseudomonadati</taxon>
        <taxon>Pseudomonadota</taxon>
        <taxon>Gammaproteobacteria</taxon>
        <taxon>Thiotrichales</taxon>
        <taxon>Thiotrichaceae</taxon>
        <taxon>Thiothrix</taxon>
    </lineage>
</organism>
<keyword evidence="2" id="KW-0547">Nucleotide-binding</keyword>